<keyword evidence="2" id="KW-1185">Reference proteome</keyword>
<dbReference type="EMBL" id="JABMCE010000059">
    <property type="protein sequence ID" value="NUU13105.1"/>
    <property type="molecule type" value="Genomic_DNA"/>
</dbReference>
<feature type="non-terminal residue" evidence="1">
    <location>
        <position position="1"/>
    </location>
</feature>
<proteinExistence type="predicted"/>
<evidence type="ECO:0008006" key="3">
    <source>
        <dbReference type="Google" id="ProtNLM"/>
    </source>
</evidence>
<name>A0ABX2M594_9MICO</name>
<reference evidence="1 2" key="1">
    <citation type="submission" date="2020-05" db="EMBL/GenBank/DDBJ databases">
        <title>Genome Sequencing of Type Strains.</title>
        <authorList>
            <person name="Lemaire J.F."/>
            <person name="Inderbitzin P."/>
            <person name="Gregorio O.A."/>
            <person name="Collins S.B."/>
            <person name="Wespe N."/>
            <person name="Knight-Connoni V."/>
        </authorList>
    </citation>
    <scope>NUCLEOTIDE SEQUENCE [LARGE SCALE GENOMIC DNA]</scope>
    <source>
        <strain evidence="1 2">ATCC 19096</strain>
    </source>
</reference>
<protein>
    <recommendedName>
        <fullName evidence="3">FUSC family protein</fullName>
    </recommendedName>
</protein>
<evidence type="ECO:0000313" key="1">
    <source>
        <dbReference type="EMBL" id="NUU13105.1"/>
    </source>
</evidence>
<dbReference type="RefSeq" id="WP_175350653.1">
    <property type="nucleotide sequence ID" value="NZ_JABMCE010000059.1"/>
</dbReference>
<organism evidence="1 2">
    <name type="scientific">Curtobacterium pusillum</name>
    <dbReference type="NCBI Taxonomy" id="69373"/>
    <lineage>
        <taxon>Bacteria</taxon>
        <taxon>Bacillati</taxon>
        <taxon>Actinomycetota</taxon>
        <taxon>Actinomycetes</taxon>
        <taxon>Micrococcales</taxon>
        <taxon>Microbacteriaceae</taxon>
        <taxon>Curtobacterium</taxon>
    </lineage>
</organism>
<gene>
    <name evidence="1" type="ORF">HP507_04545</name>
</gene>
<dbReference type="Proteomes" id="UP000573001">
    <property type="component" value="Unassembled WGS sequence"/>
</dbReference>
<evidence type="ECO:0000313" key="2">
    <source>
        <dbReference type="Proteomes" id="UP000573001"/>
    </source>
</evidence>
<sequence>AAPQDPPASLRGAADRLAASIQHLADGIVAGPRPSAGTVVWSRVGDLLDDAVADASGRPDERAVETAAHTLGRIDEALALLADRQRATVLGEAASRSTPTSAR</sequence>
<comment type="caution">
    <text evidence="1">The sequence shown here is derived from an EMBL/GenBank/DDBJ whole genome shotgun (WGS) entry which is preliminary data.</text>
</comment>
<accession>A0ABX2M594</accession>